<feature type="signal peptide" evidence="1">
    <location>
        <begin position="1"/>
        <end position="25"/>
    </location>
</feature>
<evidence type="ECO:0000313" key="3">
    <source>
        <dbReference type="Proteomes" id="UP001054837"/>
    </source>
</evidence>
<evidence type="ECO:0000256" key="1">
    <source>
        <dbReference type="SAM" id="SignalP"/>
    </source>
</evidence>
<feature type="chain" id="PRO_5043461608" evidence="1">
    <location>
        <begin position="26"/>
        <end position="90"/>
    </location>
</feature>
<organism evidence="2 3">
    <name type="scientific">Caerostris darwini</name>
    <dbReference type="NCBI Taxonomy" id="1538125"/>
    <lineage>
        <taxon>Eukaryota</taxon>
        <taxon>Metazoa</taxon>
        <taxon>Ecdysozoa</taxon>
        <taxon>Arthropoda</taxon>
        <taxon>Chelicerata</taxon>
        <taxon>Arachnida</taxon>
        <taxon>Araneae</taxon>
        <taxon>Araneomorphae</taxon>
        <taxon>Entelegynae</taxon>
        <taxon>Araneoidea</taxon>
        <taxon>Araneidae</taxon>
        <taxon>Caerostris</taxon>
    </lineage>
</organism>
<name>A0AAV4S380_9ARAC</name>
<protein>
    <submittedName>
        <fullName evidence="2">Uncharacterized protein</fullName>
    </submittedName>
</protein>
<dbReference type="AlphaFoldDB" id="A0AAV4S380"/>
<feature type="non-terminal residue" evidence="2">
    <location>
        <position position="1"/>
    </location>
</feature>
<comment type="caution">
    <text evidence="2">The sequence shown here is derived from an EMBL/GenBank/DDBJ whole genome shotgun (WGS) entry which is preliminary data.</text>
</comment>
<evidence type="ECO:0000313" key="2">
    <source>
        <dbReference type="EMBL" id="GIY26990.1"/>
    </source>
</evidence>
<proteinExistence type="predicted"/>
<sequence>DCPSFRVKSPWILLLIWILLLAIHGSPQDLATFKEKFSIHAACFLRGNGLFRTILEVPSSSAAAEAMLTEPPMLSDADHCTNITAARAQI</sequence>
<reference evidence="2 3" key="1">
    <citation type="submission" date="2021-06" db="EMBL/GenBank/DDBJ databases">
        <title>Caerostris darwini draft genome.</title>
        <authorList>
            <person name="Kono N."/>
            <person name="Arakawa K."/>
        </authorList>
    </citation>
    <scope>NUCLEOTIDE SEQUENCE [LARGE SCALE GENOMIC DNA]</scope>
</reference>
<dbReference type="Proteomes" id="UP001054837">
    <property type="component" value="Unassembled WGS sequence"/>
</dbReference>
<dbReference type="EMBL" id="BPLQ01007003">
    <property type="protein sequence ID" value="GIY26990.1"/>
    <property type="molecule type" value="Genomic_DNA"/>
</dbReference>
<accession>A0AAV4S380</accession>
<gene>
    <name evidence="2" type="ORF">CDAR_418391</name>
</gene>
<keyword evidence="1" id="KW-0732">Signal</keyword>
<keyword evidence="3" id="KW-1185">Reference proteome</keyword>